<evidence type="ECO:0000259" key="13">
    <source>
        <dbReference type="Pfam" id="PF26002"/>
    </source>
</evidence>
<dbReference type="PATRIC" id="fig|1354791.3.peg.2780"/>
<dbReference type="PRINTS" id="PR01490">
    <property type="entry name" value="RTXTOXIND"/>
</dbReference>
<dbReference type="NCBIfam" id="TIGR01843">
    <property type="entry name" value="type_I_hlyD"/>
    <property type="match status" value="1"/>
</dbReference>
<evidence type="ECO:0000313" key="14">
    <source>
        <dbReference type="EMBL" id="AHK79710.1"/>
    </source>
</evidence>
<evidence type="ECO:0000256" key="3">
    <source>
        <dbReference type="ARBA" id="ARBA00022448"/>
    </source>
</evidence>
<feature type="region of interest" description="Disordered" evidence="11">
    <location>
        <begin position="1"/>
        <end position="31"/>
    </location>
</feature>
<dbReference type="KEGG" id="hhc:M911_11665"/>
<feature type="coiled-coil region" evidence="10">
    <location>
        <begin position="174"/>
        <end position="310"/>
    </location>
</feature>
<dbReference type="Pfam" id="PF25994">
    <property type="entry name" value="HH_AprE"/>
    <property type="match status" value="1"/>
</dbReference>
<feature type="domain" description="AprE-like beta-barrel" evidence="13">
    <location>
        <begin position="345"/>
        <end position="434"/>
    </location>
</feature>
<accession>W8L788</accession>
<evidence type="ECO:0000256" key="1">
    <source>
        <dbReference type="ARBA" id="ARBA00004377"/>
    </source>
</evidence>
<dbReference type="PANTHER" id="PTHR30386">
    <property type="entry name" value="MEMBRANE FUSION SUBUNIT OF EMRAB-TOLC MULTIDRUG EFFLUX PUMP"/>
    <property type="match status" value="1"/>
</dbReference>
<evidence type="ECO:0000256" key="10">
    <source>
        <dbReference type="SAM" id="Coils"/>
    </source>
</evidence>
<feature type="domain" description="AprE-like long alpha-helical hairpin" evidence="12">
    <location>
        <begin position="112"/>
        <end position="302"/>
    </location>
</feature>
<dbReference type="InterPro" id="IPR058781">
    <property type="entry name" value="HH_AprE-like"/>
</dbReference>
<proteinExistence type="inferred from homology"/>
<gene>
    <name evidence="14" type="ORF">M911_11665</name>
</gene>
<protein>
    <recommendedName>
        <fullName evidence="9">Membrane fusion protein (MFP) family protein</fullName>
    </recommendedName>
</protein>
<evidence type="ECO:0000256" key="2">
    <source>
        <dbReference type="ARBA" id="ARBA00009477"/>
    </source>
</evidence>
<keyword evidence="7 9" id="KW-1133">Transmembrane helix</keyword>
<dbReference type="GO" id="GO:0015031">
    <property type="term" value="P:protein transport"/>
    <property type="evidence" value="ECO:0007669"/>
    <property type="project" value="InterPro"/>
</dbReference>
<feature type="transmembrane region" description="Helical" evidence="9">
    <location>
        <begin position="38"/>
        <end position="57"/>
    </location>
</feature>
<dbReference type="Gene3D" id="2.40.30.170">
    <property type="match status" value="1"/>
</dbReference>
<name>W8L788_9GAMM</name>
<keyword evidence="10" id="KW-0175">Coiled coil</keyword>
<dbReference type="PANTHER" id="PTHR30386:SF17">
    <property type="entry name" value="ALKALINE PROTEASE SECRETION PROTEIN APRE"/>
    <property type="match status" value="1"/>
</dbReference>
<evidence type="ECO:0000256" key="4">
    <source>
        <dbReference type="ARBA" id="ARBA00022475"/>
    </source>
</evidence>
<evidence type="ECO:0000259" key="12">
    <source>
        <dbReference type="Pfam" id="PF25994"/>
    </source>
</evidence>
<dbReference type="OrthoDB" id="9775513at2"/>
<reference evidence="14 15" key="1">
    <citation type="journal article" date="2014" name="J Genomics">
        <title>Draft Genome Sequence of the Extremely Halophilic Phototrophic Purple Sulfur Bacterium Halorhodospira halochloris.</title>
        <authorList>
            <person name="Singh K.S."/>
            <person name="Kirksey J."/>
            <person name="Hoff W.D."/>
            <person name="Deole R."/>
        </authorList>
    </citation>
    <scope>NUCLEOTIDE SEQUENCE [LARGE SCALE GENOMIC DNA]</scope>
    <source>
        <strain evidence="14 15">A</strain>
    </source>
</reference>
<dbReference type="GO" id="GO:0005886">
    <property type="term" value="C:plasma membrane"/>
    <property type="evidence" value="ECO:0007669"/>
    <property type="project" value="UniProtKB-SubCell"/>
</dbReference>
<keyword evidence="3 9" id="KW-0813">Transport</keyword>
<keyword evidence="5 9" id="KW-0997">Cell inner membrane</keyword>
<sequence>MNEKDQDTPASQALAREQDLKGPSGNPVPPSNDRFPRLFGLIVILIAFGFVGGWASLAPIDSAVVAQGTVTVDTYRKTVQHLEGGIIRTLHVRDGDTVERGDLLIQLDETQARSSYLVNYNRYLAELARRARLEAELEGEERIDFPEELTAGAEGEGRATRVMATEEREFKARREALDGEVSVLRQRIDQLQERIEGMESQRQSRLRTIASLEDELESRGRLAERELLPAAELRPLERQLAEAEGEAGELQASIAGARIEIGEAELQIIQLRRELSREVAAALRETNTQIDALEEELQALEDTLRRKQIRAPVDGEVVNMRFHAEWAVIGPGEPILDLVPGDEPLVVEARVRPQDIDSVTLGQPADVRFTAFSFRTTPVVEGEVIFVSADSLKDEQTGESYFLSRIVVGEEEMRQLGAVSLRPGMPADVMIKTGERTPMAYLLKPLTDALARAFTEN</sequence>
<dbReference type="Proteomes" id="UP000019442">
    <property type="component" value="Chromosome"/>
</dbReference>
<dbReference type="InterPro" id="IPR058982">
    <property type="entry name" value="Beta-barrel_AprE"/>
</dbReference>
<dbReference type="Pfam" id="PF26002">
    <property type="entry name" value="Beta-barrel_AprE"/>
    <property type="match status" value="1"/>
</dbReference>
<dbReference type="HOGENOM" id="CLU_023976_1_1_6"/>
<keyword evidence="4 9" id="KW-1003">Cell membrane</keyword>
<evidence type="ECO:0000313" key="15">
    <source>
        <dbReference type="Proteomes" id="UP000019442"/>
    </source>
</evidence>
<keyword evidence="8 9" id="KW-0472">Membrane</keyword>
<evidence type="ECO:0000256" key="8">
    <source>
        <dbReference type="ARBA" id="ARBA00023136"/>
    </source>
</evidence>
<keyword evidence="15" id="KW-1185">Reference proteome</keyword>
<dbReference type="InterPro" id="IPR010129">
    <property type="entry name" value="T1SS_HlyD"/>
</dbReference>
<evidence type="ECO:0000256" key="6">
    <source>
        <dbReference type="ARBA" id="ARBA00022692"/>
    </source>
</evidence>
<evidence type="ECO:0000256" key="9">
    <source>
        <dbReference type="RuleBase" id="RU365093"/>
    </source>
</evidence>
<evidence type="ECO:0000256" key="5">
    <source>
        <dbReference type="ARBA" id="ARBA00022519"/>
    </source>
</evidence>
<dbReference type="AlphaFoldDB" id="W8L788"/>
<keyword evidence="6 9" id="KW-0812">Transmembrane</keyword>
<comment type="similarity">
    <text evidence="2 9">Belongs to the membrane fusion protein (MFP) (TC 8.A.1) family.</text>
</comment>
<organism evidence="14 15">
    <name type="scientific">Ectothiorhodospira haloalkaliphila</name>
    <dbReference type="NCBI Taxonomy" id="421628"/>
    <lineage>
        <taxon>Bacteria</taxon>
        <taxon>Pseudomonadati</taxon>
        <taxon>Pseudomonadota</taxon>
        <taxon>Gammaproteobacteria</taxon>
        <taxon>Chromatiales</taxon>
        <taxon>Ectothiorhodospiraceae</taxon>
        <taxon>Ectothiorhodospira</taxon>
    </lineage>
</organism>
<dbReference type="Gene3D" id="1.10.287.1490">
    <property type="match status" value="1"/>
</dbReference>
<dbReference type="RefSeq" id="WP_025282191.1">
    <property type="nucleotide sequence ID" value="NZ_CP007268.1"/>
</dbReference>
<comment type="subcellular location">
    <subcellularLocation>
        <location evidence="1 9">Cell inner membrane</location>
        <topology evidence="1 9">Single-pass membrane protein</topology>
    </subcellularLocation>
</comment>
<reference evidence="15" key="2">
    <citation type="submission" date="2014-02" db="EMBL/GenBank/DDBJ databases">
        <title>Draft Genome Sequence of extremely halophilic bacteria Halorhodospira halochloris.</title>
        <authorList>
            <person name="Singh K.S."/>
        </authorList>
    </citation>
    <scope>NUCLEOTIDE SEQUENCE [LARGE SCALE GENOMIC DNA]</scope>
    <source>
        <strain evidence="15">A</strain>
    </source>
</reference>
<evidence type="ECO:0000256" key="11">
    <source>
        <dbReference type="SAM" id="MobiDB-lite"/>
    </source>
</evidence>
<evidence type="ECO:0000256" key="7">
    <source>
        <dbReference type="ARBA" id="ARBA00022989"/>
    </source>
</evidence>
<dbReference type="EMBL" id="CP007268">
    <property type="protein sequence ID" value="AHK79710.1"/>
    <property type="molecule type" value="Genomic_DNA"/>
</dbReference>
<dbReference type="InterPro" id="IPR050739">
    <property type="entry name" value="MFP"/>
</dbReference>